<dbReference type="Proteomes" id="UP000314294">
    <property type="component" value="Unassembled WGS sequence"/>
</dbReference>
<feature type="compositionally biased region" description="Low complexity" evidence="1">
    <location>
        <begin position="9"/>
        <end position="25"/>
    </location>
</feature>
<name>A0A4Z2G225_9TELE</name>
<organism evidence="2 3">
    <name type="scientific">Liparis tanakae</name>
    <name type="common">Tanaka's snailfish</name>
    <dbReference type="NCBI Taxonomy" id="230148"/>
    <lineage>
        <taxon>Eukaryota</taxon>
        <taxon>Metazoa</taxon>
        <taxon>Chordata</taxon>
        <taxon>Craniata</taxon>
        <taxon>Vertebrata</taxon>
        <taxon>Euteleostomi</taxon>
        <taxon>Actinopterygii</taxon>
        <taxon>Neopterygii</taxon>
        <taxon>Teleostei</taxon>
        <taxon>Neoteleostei</taxon>
        <taxon>Acanthomorphata</taxon>
        <taxon>Eupercaria</taxon>
        <taxon>Perciformes</taxon>
        <taxon>Cottioidei</taxon>
        <taxon>Cottales</taxon>
        <taxon>Liparidae</taxon>
        <taxon>Liparis</taxon>
    </lineage>
</organism>
<keyword evidence="3" id="KW-1185">Reference proteome</keyword>
<accession>A0A4Z2G225</accession>
<feature type="region of interest" description="Disordered" evidence="1">
    <location>
        <begin position="81"/>
        <end position="114"/>
    </location>
</feature>
<gene>
    <name evidence="2" type="ORF">EYF80_042481</name>
</gene>
<dbReference type="EMBL" id="SRLO01000748">
    <property type="protein sequence ID" value="TNN47301.1"/>
    <property type="molecule type" value="Genomic_DNA"/>
</dbReference>
<proteinExistence type="predicted"/>
<evidence type="ECO:0000313" key="3">
    <source>
        <dbReference type="Proteomes" id="UP000314294"/>
    </source>
</evidence>
<comment type="caution">
    <text evidence="2">The sequence shown here is derived from an EMBL/GenBank/DDBJ whole genome shotgun (WGS) entry which is preliminary data.</text>
</comment>
<feature type="region of interest" description="Disordered" evidence="1">
    <location>
        <begin position="1"/>
        <end position="55"/>
    </location>
</feature>
<sequence>MATRVAWFSAARRSSSRSSSSSSRSRGTDSYFRFSSVTSQSRRRNKHGMLPPRGLELQLRHQDTDELGRAAVTLLIQGRHTAAAASSLKDAPPDPRRAGNRSQPRAPRDGETRAPLRSWYVKVRVVIQTN</sequence>
<reference evidence="2 3" key="1">
    <citation type="submission" date="2019-03" db="EMBL/GenBank/DDBJ databases">
        <title>First draft genome of Liparis tanakae, snailfish: a comprehensive survey of snailfish specific genes.</title>
        <authorList>
            <person name="Kim W."/>
            <person name="Song I."/>
            <person name="Jeong J.-H."/>
            <person name="Kim D."/>
            <person name="Kim S."/>
            <person name="Ryu S."/>
            <person name="Song J.Y."/>
            <person name="Lee S.K."/>
        </authorList>
    </citation>
    <scope>NUCLEOTIDE SEQUENCE [LARGE SCALE GENOMIC DNA]</scope>
    <source>
        <tissue evidence="2">Muscle</tissue>
    </source>
</reference>
<dbReference type="AlphaFoldDB" id="A0A4Z2G225"/>
<evidence type="ECO:0000313" key="2">
    <source>
        <dbReference type="EMBL" id="TNN47301.1"/>
    </source>
</evidence>
<evidence type="ECO:0000256" key="1">
    <source>
        <dbReference type="SAM" id="MobiDB-lite"/>
    </source>
</evidence>
<protein>
    <submittedName>
        <fullName evidence="2">Uncharacterized protein</fullName>
    </submittedName>
</protein>